<dbReference type="PANTHER" id="PTHR21562:SF123">
    <property type="entry name" value="PECTIN ACETYLESTERASE"/>
    <property type="match status" value="1"/>
</dbReference>
<evidence type="ECO:0000256" key="3">
    <source>
        <dbReference type="ARBA" id="ARBA00005784"/>
    </source>
</evidence>
<reference evidence="9" key="2">
    <citation type="journal article" date="2017" name="J. Anim. Genet.">
        <title>Multiple reference genome sequences of hot pepper reveal the massive evolution of plant disease resistance genes by retroduplication.</title>
        <authorList>
            <person name="Kim S."/>
            <person name="Park J."/>
            <person name="Yeom S.-I."/>
            <person name="Kim Y.-M."/>
            <person name="Seo E."/>
            <person name="Kim K.-T."/>
            <person name="Kim M.-S."/>
            <person name="Lee J.M."/>
            <person name="Cheong K."/>
            <person name="Shin H.-S."/>
            <person name="Kim S.-B."/>
            <person name="Han K."/>
            <person name="Lee J."/>
            <person name="Park M."/>
            <person name="Lee H.-A."/>
            <person name="Lee H.-Y."/>
            <person name="Lee Y."/>
            <person name="Oh S."/>
            <person name="Lee J.H."/>
            <person name="Choi E."/>
            <person name="Choi E."/>
            <person name="Lee S.E."/>
            <person name="Jeon J."/>
            <person name="Kim H."/>
            <person name="Choi G."/>
            <person name="Song H."/>
            <person name="Lee J."/>
            <person name="Lee S.-C."/>
            <person name="Kwon J.-K."/>
            <person name="Lee H.-Y."/>
            <person name="Koo N."/>
            <person name="Hong Y."/>
            <person name="Kim R.W."/>
            <person name="Kang W.-H."/>
            <person name="Huh J.H."/>
            <person name="Kang B.-C."/>
            <person name="Yang T.-J."/>
            <person name="Lee Y.-H."/>
            <person name="Bennetzen J.L."/>
            <person name="Choi D."/>
        </authorList>
    </citation>
    <scope>NUCLEOTIDE SEQUENCE [LARGE SCALE GENOMIC DNA]</scope>
    <source>
        <strain evidence="9">cv. PBC81</strain>
    </source>
</reference>
<dbReference type="GO" id="GO:0009505">
    <property type="term" value="C:plant-type cell wall"/>
    <property type="evidence" value="ECO:0007669"/>
    <property type="project" value="TreeGrafter"/>
</dbReference>
<dbReference type="STRING" id="33114.A0A2G2X354"/>
<keyword evidence="5 6" id="KW-0961">Cell wall biogenesis/degradation</keyword>
<protein>
    <recommendedName>
        <fullName evidence="6">Pectin acetylesterase</fullName>
        <ecNumber evidence="6">3.1.1.-</ecNumber>
    </recommendedName>
</protein>
<dbReference type="InterPro" id="IPR004963">
    <property type="entry name" value="PAE/NOTUM"/>
</dbReference>
<dbReference type="GO" id="GO:0071555">
    <property type="term" value="P:cell wall organization"/>
    <property type="evidence" value="ECO:0007669"/>
    <property type="project" value="UniProtKB-KW"/>
</dbReference>
<comment type="similarity">
    <text evidence="3 6">Belongs to the pectinacetylesterase family.</text>
</comment>
<sequence length="512" mass="56934">MLILQLSGQSSQGSCQPKCSSQPAPLTSKKSASCSSSQPTSSTTIYSDTRKVRNLKEDTKSTFYGDTRILVTEGINNQLPPRSRVTVGQKRGRVATTKYADKDESKRMMMASRSLQLFVLLVCSLTIITIECSEVEKQNPNLYNITKTVVHSAVSKGAVCLDGSPPAYYFDPGFGDGVDNWIVQISGGAWCVNVTDCIGRTKTNLGSSKYMDKLEFQGIHSKNKSANPDFYNWNKVILAYCDGGSFVGDVEYVDPATNLHFRGKRIFYAILEELLEKGLKNAKNALLAGGSAGGYPAVLYCDSFRDSLSSAARVKCLNDCGYFPHFKNPELEKNWHVRFSGVAELQGAAQSLPKSCTSKMKPELCLYSQNIQQDIKTPLFIFMSAYDNVETKYTFGDYMGGLVDGGKCSSSQNQSLIEMRSEFLNALPKGDNPKLRGVFVDSVHHHNSLLRRWIPETAINLNGQLHTKVFADWYFDRKYTYLIDETNELPLTNNARLIWQVDNTTGRVIYTA</sequence>
<dbReference type="EMBL" id="MLFT02000003">
    <property type="protein sequence ID" value="PHT51924.1"/>
    <property type="molecule type" value="Genomic_DNA"/>
</dbReference>
<evidence type="ECO:0000256" key="4">
    <source>
        <dbReference type="ARBA" id="ARBA00022512"/>
    </source>
</evidence>
<dbReference type="OrthoDB" id="2015280at2759"/>
<evidence type="ECO:0000313" key="9">
    <source>
        <dbReference type="Proteomes" id="UP000224567"/>
    </source>
</evidence>
<evidence type="ECO:0000313" key="8">
    <source>
        <dbReference type="EMBL" id="PHT51924.1"/>
    </source>
</evidence>
<evidence type="ECO:0000256" key="2">
    <source>
        <dbReference type="ARBA" id="ARBA00004191"/>
    </source>
</evidence>
<comment type="caution">
    <text evidence="8">The sequence shown here is derived from an EMBL/GenBank/DDBJ whole genome shotgun (WGS) entry which is preliminary data.</text>
</comment>
<keyword evidence="6" id="KW-0964">Secreted</keyword>
<proteinExistence type="inferred from homology"/>
<evidence type="ECO:0000256" key="5">
    <source>
        <dbReference type="ARBA" id="ARBA00023316"/>
    </source>
</evidence>
<dbReference type="Proteomes" id="UP000224567">
    <property type="component" value="Unassembled WGS sequence"/>
</dbReference>
<comment type="function">
    <text evidence="1 6">Hydrolyzes acetyl esters in homogalacturonan regions of pectin. In type I primary cell wall, galacturonic acid residues of pectin can be acetylated at the O-2 and O-3 positions. Decreasing the degree of acetylation of pectin gels in vitro alters their physical properties.</text>
</comment>
<evidence type="ECO:0000256" key="1">
    <source>
        <dbReference type="ARBA" id="ARBA00003534"/>
    </source>
</evidence>
<keyword evidence="4 6" id="KW-0134">Cell wall</keyword>
<accession>A0A2G2X354</accession>
<dbReference type="EC" id="3.1.1.-" evidence="6"/>
<dbReference type="GO" id="GO:0052793">
    <property type="term" value="F:pectin acetylesterase activity"/>
    <property type="evidence" value="ECO:0007669"/>
    <property type="project" value="TreeGrafter"/>
</dbReference>
<reference evidence="8 9" key="1">
    <citation type="journal article" date="2017" name="Genome Biol.">
        <title>New reference genome sequences of hot pepper reveal the massive evolution of plant disease-resistance genes by retroduplication.</title>
        <authorList>
            <person name="Kim S."/>
            <person name="Park J."/>
            <person name="Yeom S.I."/>
            <person name="Kim Y.M."/>
            <person name="Seo E."/>
            <person name="Kim K.T."/>
            <person name="Kim M.S."/>
            <person name="Lee J.M."/>
            <person name="Cheong K."/>
            <person name="Shin H.S."/>
            <person name="Kim S.B."/>
            <person name="Han K."/>
            <person name="Lee J."/>
            <person name="Park M."/>
            <person name="Lee H.A."/>
            <person name="Lee H.Y."/>
            <person name="Lee Y."/>
            <person name="Oh S."/>
            <person name="Lee J.H."/>
            <person name="Choi E."/>
            <person name="Choi E."/>
            <person name="Lee S.E."/>
            <person name="Jeon J."/>
            <person name="Kim H."/>
            <person name="Choi G."/>
            <person name="Song H."/>
            <person name="Lee J."/>
            <person name="Lee S.C."/>
            <person name="Kwon J.K."/>
            <person name="Lee H.Y."/>
            <person name="Koo N."/>
            <person name="Hong Y."/>
            <person name="Kim R.W."/>
            <person name="Kang W.H."/>
            <person name="Huh J.H."/>
            <person name="Kang B.C."/>
            <person name="Yang T.J."/>
            <person name="Lee Y.H."/>
            <person name="Bennetzen J.L."/>
            <person name="Choi D."/>
        </authorList>
    </citation>
    <scope>NUCLEOTIDE SEQUENCE [LARGE SCALE GENOMIC DNA]</scope>
    <source>
        <strain evidence="9">cv. PBC81</strain>
    </source>
</reference>
<evidence type="ECO:0000256" key="6">
    <source>
        <dbReference type="RuleBase" id="RU363114"/>
    </source>
</evidence>
<keyword evidence="9" id="KW-1185">Reference proteome</keyword>
<evidence type="ECO:0000256" key="7">
    <source>
        <dbReference type="SAM" id="MobiDB-lite"/>
    </source>
</evidence>
<keyword evidence="6" id="KW-0378">Hydrolase</keyword>
<dbReference type="PANTHER" id="PTHR21562">
    <property type="entry name" value="NOTUM-RELATED"/>
    <property type="match status" value="1"/>
</dbReference>
<organism evidence="8 9">
    <name type="scientific">Capsicum baccatum</name>
    <name type="common">Peruvian pepper</name>
    <dbReference type="NCBI Taxonomy" id="33114"/>
    <lineage>
        <taxon>Eukaryota</taxon>
        <taxon>Viridiplantae</taxon>
        <taxon>Streptophyta</taxon>
        <taxon>Embryophyta</taxon>
        <taxon>Tracheophyta</taxon>
        <taxon>Spermatophyta</taxon>
        <taxon>Magnoliopsida</taxon>
        <taxon>eudicotyledons</taxon>
        <taxon>Gunneridae</taxon>
        <taxon>Pentapetalae</taxon>
        <taxon>asterids</taxon>
        <taxon>lamiids</taxon>
        <taxon>Solanales</taxon>
        <taxon>Solanaceae</taxon>
        <taxon>Solanoideae</taxon>
        <taxon>Capsiceae</taxon>
        <taxon>Capsicum</taxon>
    </lineage>
</organism>
<dbReference type="Pfam" id="PF03283">
    <property type="entry name" value="PAE"/>
    <property type="match status" value="1"/>
</dbReference>
<comment type="subcellular location">
    <subcellularLocation>
        <location evidence="2 6">Secreted</location>
        <location evidence="2 6">Cell wall</location>
    </subcellularLocation>
</comment>
<dbReference type="AlphaFoldDB" id="A0A2G2X354"/>
<name>A0A2G2X354_CAPBA</name>
<gene>
    <name evidence="8" type="ORF">CQW23_06386</name>
</gene>
<feature type="region of interest" description="Disordered" evidence="7">
    <location>
        <begin position="5"/>
        <end position="45"/>
    </location>
</feature>